<evidence type="ECO:0000256" key="1">
    <source>
        <dbReference type="SAM" id="MobiDB-lite"/>
    </source>
</evidence>
<reference evidence="3" key="1">
    <citation type="journal article" date="2017" name="Cell">
        <title>Insights into land plant evolution garnered from the Marchantia polymorpha genome.</title>
        <authorList>
            <person name="Bowman J.L."/>
            <person name="Kohchi T."/>
            <person name="Yamato K.T."/>
            <person name="Jenkins J."/>
            <person name="Shu S."/>
            <person name="Ishizaki K."/>
            <person name="Yamaoka S."/>
            <person name="Nishihama R."/>
            <person name="Nakamura Y."/>
            <person name="Berger F."/>
            <person name="Adam C."/>
            <person name="Aki S.S."/>
            <person name="Althoff F."/>
            <person name="Araki T."/>
            <person name="Arteaga-Vazquez M.A."/>
            <person name="Balasubrmanian S."/>
            <person name="Barry K."/>
            <person name="Bauer D."/>
            <person name="Boehm C.R."/>
            <person name="Briginshaw L."/>
            <person name="Caballero-Perez J."/>
            <person name="Catarino B."/>
            <person name="Chen F."/>
            <person name="Chiyoda S."/>
            <person name="Chovatia M."/>
            <person name="Davies K.M."/>
            <person name="Delmans M."/>
            <person name="Demura T."/>
            <person name="Dierschke T."/>
            <person name="Dolan L."/>
            <person name="Dorantes-Acosta A.E."/>
            <person name="Eklund D.M."/>
            <person name="Florent S.N."/>
            <person name="Flores-Sandoval E."/>
            <person name="Fujiyama A."/>
            <person name="Fukuzawa H."/>
            <person name="Galik B."/>
            <person name="Grimanelli D."/>
            <person name="Grimwood J."/>
            <person name="Grossniklaus U."/>
            <person name="Hamada T."/>
            <person name="Haseloff J."/>
            <person name="Hetherington A.J."/>
            <person name="Higo A."/>
            <person name="Hirakawa Y."/>
            <person name="Hundley H.N."/>
            <person name="Ikeda Y."/>
            <person name="Inoue K."/>
            <person name="Inoue S.I."/>
            <person name="Ishida S."/>
            <person name="Jia Q."/>
            <person name="Kakita M."/>
            <person name="Kanazawa T."/>
            <person name="Kawai Y."/>
            <person name="Kawashima T."/>
            <person name="Kennedy M."/>
            <person name="Kinose K."/>
            <person name="Kinoshita T."/>
            <person name="Kohara Y."/>
            <person name="Koide E."/>
            <person name="Komatsu K."/>
            <person name="Kopischke S."/>
            <person name="Kubo M."/>
            <person name="Kyozuka J."/>
            <person name="Lagercrantz U."/>
            <person name="Lin S.S."/>
            <person name="Lindquist E."/>
            <person name="Lipzen A.M."/>
            <person name="Lu C.W."/>
            <person name="De Luna E."/>
            <person name="Martienssen R.A."/>
            <person name="Minamino N."/>
            <person name="Mizutani M."/>
            <person name="Mizutani M."/>
            <person name="Mochizuki N."/>
            <person name="Monte I."/>
            <person name="Mosher R."/>
            <person name="Nagasaki H."/>
            <person name="Nakagami H."/>
            <person name="Naramoto S."/>
            <person name="Nishitani K."/>
            <person name="Ohtani M."/>
            <person name="Okamoto T."/>
            <person name="Okumura M."/>
            <person name="Phillips J."/>
            <person name="Pollak B."/>
            <person name="Reinders A."/>
            <person name="Rovekamp M."/>
            <person name="Sano R."/>
            <person name="Sawa S."/>
            <person name="Schmid M.W."/>
            <person name="Shirakawa M."/>
            <person name="Solano R."/>
            <person name="Spunde A."/>
            <person name="Suetsugu N."/>
            <person name="Sugano S."/>
            <person name="Sugiyama A."/>
            <person name="Sun R."/>
            <person name="Suzuki Y."/>
            <person name="Takenaka M."/>
            <person name="Takezawa D."/>
            <person name="Tomogane H."/>
            <person name="Tsuzuki M."/>
            <person name="Ueda T."/>
            <person name="Umeda M."/>
            <person name="Ward J.M."/>
            <person name="Watanabe Y."/>
            <person name="Yazaki K."/>
            <person name="Yokoyama R."/>
            <person name="Yoshitake Y."/>
            <person name="Yotsui I."/>
            <person name="Zachgo S."/>
            <person name="Schmutz J."/>
        </authorList>
    </citation>
    <scope>NUCLEOTIDE SEQUENCE [LARGE SCALE GENOMIC DNA]</scope>
    <source>
        <strain evidence="3">Tak-1</strain>
    </source>
</reference>
<evidence type="ECO:0000313" key="3">
    <source>
        <dbReference type="Proteomes" id="UP000244005"/>
    </source>
</evidence>
<dbReference type="PANTHER" id="PTHR38357">
    <property type="entry name" value="EXPRESSED PROTEIN"/>
    <property type="match status" value="1"/>
</dbReference>
<proteinExistence type="predicted"/>
<name>A0A2R6XEA5_MARPO</name>
<dbReference type="OMA" id="HERNGAM"/>
<gene>
    <name evidence="2" type="ORF">MARPO_0020s0094</name>
</gene>
<feature type="compositionally biased region" description="Polar residues" evidence="1">
    <location>
        <begin position="269"/>
        <end position="287"/>
    </location>
</feature>
<organism evidence="2 3">
    <name type="scientific">Marchantia polymorpha</name>
    <name type="common">Common liverwort</name>
    <name type="synonym">Marchantia aquatica</name>
    <dbReference type="NCBI Taxonomy" id="3197"/>
    <lineage>
        <taxon>Eukaryota</taxon>
        <taxon>Viridiplantae</taxon>
        <taxon>Streptophyta</taxon>
        <taxon>Embryophyta</taxon>
        <taxon>Marchantiophyta</taxon>
        <taxon>Marchantiopsida</taxon>
        <taxon>Marchantiidae</taxon>
        <taxon>Marchantiales</taxon>
        <taxon>Marchantiaceae</taxon>
        <taxon>Marchantia</taxon>
    </lineage>
</organism>
<feature type="region of interest" description="Disordered" evidence="1">
    <location>
        <begin position="269"/>
        <end position="291"/>
    </location>
</feature>
<evidence type="ECO:0000313" key="2">
    <source>
        <dbReference type="EMBL" id="PTQ44437.1"/>
    </source>
</evidence>
<dbReference type="Proteomes" id="UP000244005">
    <property type="component" value="Unassembled WGS sequence"/>
</dbReference>
<dbReference type="EMBL" id="KZ772692">
    <property type="protein sequence ID" value="PTQ44437.1"/>
    <property type="molecule type" value="Genomic_DNA"/>
</dbReference>
<sequence>MLKVHRPDKERKATSFRANWKEGTVRTCGFEKFEEKSAPIQSCAEKREPIASHERNGAMAAAAAAATGLLLAVPAGVGSSIVVRASGCGRCSWKQCWPSLRWSSASTGPSRFRSGAVAVQVQSRYGGRDLAARDREIEFGKFKGSLLGTMSSKYLKWMVKNLRGGPMSEWVAYAEEVLEDPYYKDRLEWEKVEKLMTMAHDLDKITGNRDVLAPAKVFGWNLEDDSGWRKVNFALLGTTRGGRIPRVKEPAAGAASPVGKKRVRRQNVSIRTQPAALSTPESASQGSLRDELARRRELRRDRLMANRGVKSADIEEEAKRIMNPFPGRDSIVSKVRSYDISD</sequence>
<keyword evidence="3" id="KW-1185">Reference proteome</keyword>
<dbReference type="OrthoDB" id="1897217at2759"/>
<dbReference type="PANTHER" id="PTHR38357:SF1">
    <property type="entry name" value="EXPRESSED PROTEIN"/>
    <property type="match status" value="1"/>
</dbReference>
<protein>
    <submittedName>
        <fullName evidence="2">Uncharacterized protein</fullName>
    </submittedName>
</protein>
<dbReference type="AlphaFoldDB" id="A0A2R6XEA5"/>
<accession>A0A2R6XEA5</accession>